<dbReference type="RefSeq" id="WP_284138898.1">
    <property type="nucleotide sequence ID" value="NZ_JASJUT010000021.1"/>
</dbReference>
<keyword evidence="2" id="KW-1185">Reference proteome</keyword>
<evidence type="ECO:0000313" key="2">
    <source>
        <dbReference type="Proteomes" id="UP001231915"/>
    </source>
</evidence>
<dbReference type="EMBL" id="JASJUT010000021">
    <property type="protein sequence ID" value="MDK2598639.1"/>
    <property type="molecule type" value="Genomic_DNA"/>
</dbReference>
<comment type="caution">
    <text evidence="1">The sequence shown here is derived from an EMBL/GenBank/DDBJ whole genome shotgun (WGS) entry which is preliminary data.</text>
</comment>
<name>A0ABT7EUB0_9GAMM</name>
<sequence length="100" mass="11085">MNNDIDSSIDLLYDSTSAFNSFITALAECLTPDIAAAMVPTLDLSIDEFDRSPEETSLGVQMLLCGWRNHLAAKALLPERRLEALRKTPPNGSLHKKFLH</sequence>
<proteinExistence type="predicted"/>
<protein>
    <submittedName>
        <fullName evidence="1">Uncharacterized protein</fullName>
    </submittedName>
</protein>
<evidence type="ECO:0000313" key="1">
    <source>
        <dbReference type="EMBL" id="MDK2598639.1"/>
    </source>
</evidence>
<reference evidence="1 2" key="1">
    <citation type="submission" date="2023-05" db="EMBL/GenBank/DDBJ databases">
        <title>Pseudoalteromonas ardens sp. nov., Pseudoalteromonas obscura sp. nov., and Pseudoalteromonas umbrosa sp. nov., isolated from the coral Montipora capitata.</title>
        <authorList>
            <person name="Thomas E.M."/>
            <person name="Smith E.M."/>
            <person name="Papke E."/>
            <person name="Shlafstein M.D."/>
            <person name="Oline D.K."/>
            <person name="Videau P."/>
            <person name="Saw J.H."/>
            <person name="Strangman W.K."/>
            <person name="Ushijima B."/>
        </authorList>
    </citation>
    <scope>NUCLEOTIDE SEQUENCE [LARGE SCALE GENOMIC DNA]</scope>
    <source>
        <strain evidence="1 2">P94</strain>
    </source>
</reference>
<dbReference type="Proteomes" id="UP001231915">
    <property type="component" value="Unassembled WGS sequence"/>
</dbReference>
<accession>A0ABT7EUB0</accession>
<gene>
    <name evidence="1" type="ORF">QNM18_26655</name>
</gene>
<organism evidence="1 2">
    <name type="scientific">Pseudoalteromonas obscura</name>
    <dbReference type="NCBI Taxonomy" id="3048491"/>
    <lineage>
        <taxon>Bacteria</taxon>
        <taxon>Pseudomonadati</taxon>
        <taxon>Pseudomonadota</taxon>
        <taxon>Gammaproteobacteria</taxon>
        <taxon>Alteromonadales</taxon>
        <taxon>Pseudoalteromonadaceae</taxon>
        <taxon>Pseudoalteromonas</taxon>
    </lineage>
</organism>